<organism evidence="1 2">
    <name type="scientific">Candidatus Chloroploca mongolica</name>
    <dbReference type="NCBI Taxonomy" id="2528176"/>
    <lineage>
        <taxon>Bacteria</taxon>
        <taxon>Bacillati</taxon>
        <taxon>Chloroflexota</taxon>
        <taxon>Chloroflexia</taxon>
        <taxon>Chloroflexales</taxon>
        <taxon>Chloroflexineae</taxon>
        <taxon>Oscillochloridaceae</taxon>
        <taxon>Candidatus Chloroploca</taxon>
    </lineage>
</organism>
<keyword evidence="2" id="KW-1185">Reference proteome</keyword>
<dbReference type="Proteomes" id="UP001193081">
    <property type="component" value="Unassembled WGS sequence"/>
</dbReference>
<evidence type="ECO:0000313" key="2">
    <source>
        <dbReference type="Proteomes" id="UP001193081"/>
    </source>
</evidence>
<dbReference type="Gene3D" id="1.25.40.10">
    <property type="entry name" value="Tetratricopeptide repeat domain"/>
    <property type="match status" value="1"/>
</dbReference>
<proteinExistence type="predicted"/>
<comment type="caution">
    <text evidence="1">The sequence shown here is derived from an EMBL/GenBank/DDBJ whole genome shotgun (WGS) entry which is preliminary data.</text>
</comment>
<accession>A0ABS4DHS2</accession>
<dbReference type="SUPFAM" id="SSF48452">
    <property type="entry name" value="TPR-like"/>
    <property type="match status" value="1"/>
</dbReference>
<name>A0ABS4DHS2_9CHLR</name>
<sequence length="195" mass="20843">AALTLFQAVGDRLGEANVLAALSRLMLDSNPPQSAQLLQEALALRESINDRYSMGADLGNYGIALLQHGRNAEALPYLERARAIFAQQGIEEMVPQVDALIAQAQGSGGGPDMGAVLREFEPLLRAIAAVANGDDAPPQDVTETLAHLEQQGWMLREPVERIWAGERNRTALVAGLDDQDAALIDQVLALIASPN</sequence>
<dbReference type="EMBL" id="SIJK02000127">
    <property type="protein sequence ID" value="MBP1468978.1"/>
    <property type="molecule type" value="Genomic_DNA"/>
</dbReference>
<feature type="non-terminal residue" evidence="1">
    <location>
        <position position="1"/>
    </location>
</feature>
<gene>
    <name evidence="1" type="ORF">EYB53_024935</name>
</gene>
<evidence type="ECO:0000313" key="1">
    <source>
        <dbReference type="EMBL" id="MBP1468978.1"/>
    </source>
</evidence>
<reference evidence="1 2" key="1">
    <citation type="submission" date="2021-03" db="EMBL/GenBank/DDBJ databases">
        <authorList>
            <person name="Grouzdev D.S."/>
        </authorList>
    </citation>
    <scope>NUCLEOTIDE SEQUENCE [LARGE SCALE GENOMIC DNA]</scope>
    <source>
        <strain evidence="1 2">M50-1</strain>
    </source>
</reference>
<protein>
    <submittedName>
        <fullName evidence="1">Tetratricopeptide repeat protein</fullName>
    </submittedName>
</protein>
<dbReference type="RefSeq" id="WP_167857616.1">
    <property type="nucleotide sequence ID" value="NZ_SIJK02000127.1"/>
</dbReference>
<dbReference type="InterPro" id="IPR011990">
    <property type="entry name" value="TPR-like_helical_dom_sf"/>
</dbReference>